<evidence type="ECO:0000313" key="14">
    <source>
        <dbReference type="EMBL" id="KAK3796830.1"/>
    </source>
</evidence>
<comment type="subcellular location">
    <subcellularLocation>
        <location evidence="3">Cytoplasm</location>
    </subcellularLocation>
    <subcellularLocation>
        <location evidence="2">Nucleus</location>
    </subcellularLocation>
</comment>
<keyword evidence="7" id="KW-0540">Nuclease</keyword>
<keyword evidence="9" id="KW-0378">Hydrolase</keyword>
<evidence type="ECO:0000256" key="2">
    <source>
        <dbReference type="ARBA" id="ARBA00004123"/>
    </source>
</evidence>
<evidence type="ECO:0000256" key="9">
    <source>
        <dbReference type="ARBA" id="ARBA00022801"/>
    </source>
</evidence>
<dbReference type="GO" id="GO:0004518">
    <property type="term" value="F:nuclease activity"/>
    <property type="evidence" value="ECO:0007669"/>
    <property type="project" value="UniProtKB-KW"/>
</dbReference>
<comment type="caution">
    <text evidence="14">The sequence shown here is derived from an EMBL/GenBank/DDBJ whole genome shotgun (WGS) entry which is preliminary data.</text>
</comment>
<name>A0AAE1E7Y5_9GAST</name>
<evidence type="ECO:0000256" key="8">
    <source>
        <dbReference type="ARBA" id="ARBA00022723"/>
    </source>
</evidence>
<dbReference type="GO" id="GO:0016787">
    <property type="term" value="F:hydrolase activity"/>
    <property type="evidence" value="ECO:0007669"/>
    <property type="project" value="UniProtKB-KW"/>
</dbReference>
<keyword evidence="15" id="KW-1185">Reference proteome</keyword>
<dbReference type="Proteomes" id="UP001283361">
    <property type="component" value="Unassembled WGS sequence"/>
</dbReference>
<evidence type="ECO:0000256" key="6">
    <source>
        <dbReference type="ARBA" id="ARBA00022490"/>
    </source>
</evidence>
<dbReference type="GO" id="GO:0005737">
    <property type="term" value="C:cytoplasm"/>
    <property type="evidence" value="ECO:0007669"/>
    <property type="project" value="UniProtKB-SubCell"/>
</dbReference>
<protein>
    <recommendedName>
        <fullName evidence="5">Putative nuclease HARBI1</fullName>
    </recommendedName>
    <alternativeName>
        <fullName evidence="11">Harbinger transposase-derived nuclease</fullName>
    </alternativeName>
</protein>
<dbReference type="GO" id="GO:0005634">
    <property type="term" value="C:nucleus"/>
    <property type="evidence" value="ECO:0007669"/>
    <property type="project" value="UniProtKB-SubCell"/>
</dbReference>
<organism evidence="14 15">
    <name type="scientific">Elysia crispata</name>
    <name type="common">lettuce slug</name>
    <dbReference type="NCBI Taxonomy" id="231223"/>
    <lineage>
        <taxon>Eukaryota</taxon>
        <taxon>Metazoa</taxon>
        <taxon>Spiralia</taxon>
        <taxon>Lophotrochozoa</taxon>
        <taxon>Mollusca</taxon>
        <taxon>Gastropoda</taxon>
        <taxon>Heterobranchia</taxon>
        <taxon>Euthyneura</taxon>
        <taxon>Panpulmonata</taxon>
        <taxon>Sacoglossa</taxon>
        <taxon>Placobranchoidea</taxon>
        <taxon>Plakobranchidae</taxon>
        <taxon>Elysia</taxon>
    </lineage>
</organism>
<evidence type="ECO:0000256" key="3">
    <source>
        <dbReference type="ARBA" id="ARBA00004496"/>
    </source>
</evidence>
<keyword evidence="8" id="KW-0479">Metal-binding</keyword>
<comment type="similarity">
    <text evidence="4">Belongs to the HARBI1 family.</text>
</comment>
<keyword evidence="10" id="KW-0539">Nucleus</keyword>
<feature type="domain" description="DDE Tnp4" evidence="13">
    <location>
        <begin position="145"/>
        <end position="243"/>
    </location>
</feature>
<evidence type="ECO:0000256" key="11">
    <source>
        <dbReference type="ARBA" id="ARBA00030126"/>
    </source>
</evidence>
<keyword evidence="6" id="KW-0963">Cytoplasm</keyword>
<reference evidence="14" key="1">
    <citation type="journal article" date="2023" name="G3 (Bethesda)">
        <title>A reference genome for the long-term kleptoplast-retaining sea slug Elysia crispata morphotype clarki.</title>
        <authorList>
            <person name="Eastman K.E."/>
            <person name="Pendleton A.L."/>
            <person name="Shaikh M.A."/>
            <person name="Suttiyut T."/>
            <person name="Ogas R."/>
            <person name="Tomko P."/>
            <person name="Gavelis G."/>
            <person name="Widhalm J.R."/>
            <person name="Wisecaver J.H."/>
        </authorList>
    </citation>
    <scope>NUCLEOTIDE SEQUENCE</scope>
    <source>
        <strain evidence="14">ECLA1</strain>
    </source>
</reference>
<sequence length="262" mass="29574">MAVLRHRRLQMLPRPRLFRERQNPLEFFDDVELYTKFRFTREGIFQLCEELNEFLQYSGGNGGSLSVSIQVCLALRFFATGTFQDAVGELIGVAQHTVSRTIHRVIDALLQLLPIYIHPPTVAEMQQSMDLYNEVAGLPNVFACVDGTHVKIISPPEGEVAFVNRKNYFSINAMSVCDAHLRILHCTVNSPGSFHDARIIRESAFYGGMEAGQVKGLVLGDSAYRLRTWPMTPIQAQPTLNKKRITQLMPEQGFLLNTVLGY</sequence>
<gene>
    <name evidence="14" type="ORF">RRG08_040889</name>
</gene>
<dbReference type="InterPro" id="IPR026103">
    <property type="entry name" value="HARBI1_animal"/>
</dbReference>
<dbReference type="PRINTS" id="PR02086">
    <property type="entry name" value="PUTNUCHARBI1"/>
</dbReference>
<evidence type="ECO:0000256" key="4">
    <source>
        <dbReference type="ARBA" id="ARBA00006958"/>
    </source>
</evidence>
<dbReference type="PANTHER" id="PTHR22930:SF85">
    <property type="entry name" value="GH03217P-RELATED"/>
    <property type="match status" value="1"/>
</dbReference>
<evidence type="ECO:0000259" key="13">
    <source>
        <dbReference type="Pfam" id="PF13359"/>
    </source>
</evidence>
<evidence type="ECO:0000256" key="12">
    <source>
        <dbReference type="ARBA" id="ARBA00045850"/>
    </source>
</evidence>
<evidence type="ECO:0000313" key="15">
    <source>
        <dbReference type="Proteomes" id="UP001283361"/>
    </source>
</evidence>
<dbReference type="InterPro" id="IPR045249">
    <property type="entry name" value="HARBI1-like"/>
</dbReference>
<dbReference type="EMBL" id="JAWDGP010000840">
    <property type="protein sequence ID" value="KAK3796830.1"/>
    <property type="molecule type" value="Genomic_DNA"/>
</dbReference>
<evidence type="ECO:0000256" key="10">
    <source>
        <dbReference type="ARBA" id="ARBA00023242"/>
    </source>
</evidence>
<dbReference type="InterPro" id="IPR027806">
    <property type="entry name" value="HARBI1_dom"/>
</dbReference>
<comment type="function">
    <text evidence="12">Transposase-derived protein that may have nuclease activity. Does not have transposase activity.</text>
</comment>
<evidence type="ECO:0000256" key="1">
    <source>
        <dbReference type="ARBA" id="ARBA00001968"/>
    </source>
</evidence>
<proteinExistence type="inferred from homology"/>
<dbReference type="PANTHER" id="PTHR22930">
    <property type="match status" value="1"/>
</dbReference>
<comment type="cofactor">
    <cofactor evidence="1">
        <name>a divalent metal cation</name>
        <dbReference type="ChEBI" id="CHEBI:60240"/>
    </cofactor>
</comment>
<dbReference type="GO" id="GO:0046872">
    <property type="term" value="F:metal ion binding"/>
    <property type="evidence" value="ECO:0007669"/>
    <property type="project" value="UniProtKB-KW"/>
</dbReference>
<evidence type="ECO:0000256" key="7">
    <source>
        <dbReference type="ARBA" id="ARBA00022722"/>
    </source>
</evidence>
<evidence type="ECO:0000256" key="5">
    <source>
        <dbReference type="ARBA" id="ARBA00015519"/>
    </source>
</evidence>
<dbReference type="Pfam" id="PF13359">
    <property type="entry name" value="DDE_Tnp_4"/>
    <property type="match status" value="1"/>
</dbReference>
<accession>A0AAE1E7Y5</accession>
<dbReference type="AlphaFoldDB" id="A0AAE1E7Y5"/>